<proteinExistence type="predicted"/>
<comment type="caution">
    <text evidence="1">The sequence shown here is derived from an EMBL/GenBank/DDBJ whole genome shotgun (WGS) entry which is preliminary data.</text>
</comment>
<protein>
    <submittedName>
        <fullName evidence="1">Uncharacterized protein</fullName>
    </submittedName>
</protein>
<evidence type="ECO:0000313" key="1">
    <source>
        <dbReference type="EMBL" id="CAK5073854.1"/>
    </source>
</evidence>
<sequence length="74" mass="8298">MAAPTTFQISGLLEKMTNIDKDFRYMAVNDLMAELCKASIALDEDMEKRIVNSLLSLIQDKNAEVQNLTCRCLG</sequence>
<dbReference type="Proteomes" id="UP001497535">
    <property type="component" value="Unassembled WGS sequence"/>
</dbReference>
<accession>A0ACB0Z4N6</accession>
<reference evidence="1" key="1">
    <citation type="submission" date="2023-11" db="EMBL/GenBank/DDBJ databases">
        <authorList>
            <person name="Poullet M."/>
        </authorList>
    </citation>
    <scope>NUCLEOTIDE SEQUENCE</scope>
    <source>
        <strain evidence="1">E1834</strain>
    </source>
</reference>
<name>A0ACB0Z4N6_MELEN</name>
<keyword evidence="2" id="KW-1185">Reference proteome</keyword>
<organism evidence="1 2">
    <name type="scientific">Meloidogyne enterolobii</name>
    <name type="common">Root-knot nematode worm</name>
    <name type="synonym">Meloidogyne mayaguensis</name>
    <dbReference type="NCBI Taxonomy" id="390850"/>
    <lineage>
        <taxon>Eukaryota</taxon>
        <taxon>Metazoa</taxon>
        <taxon>Ecdysozoa</taxon>
        <taxon>Nematoda</taxon>
        <taxon>Chromadorea</taxon>
        <taxon>Rhabditida</taxon>
        <taxon>Tylenchina</taxon>
        <taxon>Tylenchomorpha</taxon>
        <taxon>Tylenchoidea</taxon>
        <taxon>Meloidogynidae</taxon>
        <taxon>Meloidogyninae</taxon>
        <taxon>Meloidogyne</taxon>
    </lineage>
</organism>
<gene>
    <name evidence="1" type="ORF">MENTE1834_LOCUS20545</name>
</gene>
<evidence type="ECO:0000313" key="2">
    <source>
        <dbReference type="Proteomes" id="UP001497535"/>
    </source>
</evidence>
<dbReference type="EMBL" id="CAVMJV010000024">
    <property type="protein sequence ID" value="CAK5073854.1"/>
    <property type="molecule type" value="Genomic_DNA"/>
</dbReference>